<keyword evidence="5" id="KW-1185">Reference proteome</keyword>
<dbReference type="Proteomes" id="UP000597989">
    <property type="component" value="Unassembled WGS sequence"/>
</dbReference>
<dbReference type="InterPro" id="IPR036291">
    <property type="entry name" value="NAD(P)-bd_dom_sf"/>
</dbReference>
<dbReference type="Pfam" id="PF13460">
    <property type="entry name" value="NAD_binding_10"/>
    <property type="match status" value="1"/>
</dbReference>
<evidence type="ECO:0000313" key="2">
    <source>
        <dbReference type="EMBL" id="GAA0530520.1"/>
    </source>
</evidence>
<comment type="caution">
    <text evidence="3">The sequence shown here is derived from an EMBL/GenBank/DDBJ whole genome shotgun (WGS) entry which is preliminary data.</text>
</comment>
<dbReference type="RefSeq" id="WP_188987868.1">
    <property type="nucleotide sequence ID" value="NZ_BAAAHC010000013.1"/>
</dbReference>
<evidence type="ECO:0000259" key="1">
    <source>
        <dbReference type="Pfam" id="PF13460"/>
    </source>
</evidence>
<reference evidence="3 4" key="1">
    <citation type="journal article" date="2014" name="Int. J. Syst. Evol. Microbiol.">
        <title>Complete genome sequence of Corynebacterium casei LMG S-19264T (=DSM 44701T), isolated from a smear-ripened cheese.</title>
        <authorList>
            <consortium name="US DOE Joint Genome Institute (JGI-PGF)"/>
            <person name="Walter F."/>
            <person name="Albersmeier A."/>
            <person name="Kalinowski J."/>
            <person name="Ruckert C."/>
        </authorList>
    </citation>
    <scope>NUCLEOTIDE SEQUENCE [LARGE SCALE GENOMIC DNA]</scope>
    <source>
        <strain evidence="3 4">CGMCC 4.7206</strain>
    </source>
</reference>
<dbReference type="EMBL" id="BAAAHC010000013">
    <property type="protein sequence ID" value="GAA0530520.1"/>
    <property type="molecule type" value="Genomic_DNA"/>
</dbReference>
<gene>
    <name evidence="2" type="ORF">GCM10009545_36260</name>
    <name evidence="3" type="ORF">GCM10011581_28820</name>
</gene>
<sequence>MDAGNATTGAVAITGGTGHLGRELVRLLTPTHRVRILTRRPGTDPEVEWVRGDLTTGEGVAELVADAHTVVHAATWSPVAQRGFPHPVDFRRSPPDVDVDGTSRLLEAATAAQVQHFLYVSIVGVDRPALPYLRLKHTAEELVSVADVPWSIARATQFHWLLDRMLTRAARLPVLPLPTGLPTQPVDARDFAEYLAEHVRGGAGGRLDDFGGPEVLTLGDAVRSWQRARGRRQRVIGLPAPRRLRRVATELTCPGGRRGRTTWAEWLDSHPAEQPPSTSDHAR</sequence>
<evidence type="ECO:0000313" key="3">
    <source>
        <dbReference type="EMBL" id="GGI89961.1"/>
    </source>
</evidence>
<reference evidence="3" key="3">
    <citation type="submission" date="2020-09" db="EMBL/GenBank/DDBJ databases">
        <authorList>
            <person name="Sun Q."/>
            <person name="Zhou Y."/>
        </authorList>
    </citation>
    <scope>NUCLEOTIDE SEQUENCE</scope>
    <source>
        <strain evidence="3">CGMCC 4.7206</strain>
    </source>
</reference>
<dbReference type="InterPro" id="IPR016040">
    <property type="entry name" value="NAD(P)-bd_dom"/>
</dbReference>
<reference evidence="2 5" key="2">
    <citation type="journal article" date="2019" name="Int. J. Syst. Evol. Microbiol.">
        <title>The Global Catalogue of Microorganisms (GCM) 10K type strain sequencing project: providing services to taxonomists for standard genome sequencing and annotation.</title>
        <authorList>
            <consortium name="The Broad Institute Genomics Platform"/>
            <consortium name="The Broad Institute Genome Sequencing Center for Infectious Disease"/>
            <person name="Wu L."/>
            <person name="Ma J."/>
        </authorList>
    </citation>
    <scope>NUCLEOTIDE SEQUENCE [LARGE SCALE GENOMIC DNA]</scope>
    <source>
        <strain evidence="2 5">JCM 10664</strain>
    </source>
</reference>
<dbReference type="PANTHER" id="PTHR12126:SF11">
    <property type="entry name" value="NADH DEHYDROGENASE [UBIQUINONE] 1 ALPHA SUBCOMPLEX SUBUNIT 9, MITOCHONDRIAL"/>
    <property type="match status" value="1"/>
</dbReference>
<evidence type="ECO:0000313" key="4">
    <source>
        <dbReference type="Proteomes" id="UP000597989"/>
    </source>
</evidence>
<protein>
    <submittedName>
        <fullName evidence="3">Epimerase</fullName>
    </submittedName>
    <submittedName>
        <fullName evidence="2">NAD(P)H-binding protein</fullName>
    </submittedName>
</protein>
<dbReference type="PANTHER" id="PTHR12126">
    <property type="entry name" value="NADH-UBIQUINONE OXIDOREDUCTASE 39 KDA SUBUNIT-RELATED"/>
    <property type="match status" value="1"/>
</dbReference>
<organism evidence="3 4">
    <name type="scientific">Saccharopolyspora thermophila</name>
    <dbReference type="NCBI Taxonomy" id="89367"/>
    <lineage>
        <taxon>Bacteria</taxon>
        <taxon>Bacillati</taxon>
        <taxon>Actinomycetota</taxon>
        <taxon>Actinomycetes</taxon>
        <taxon>Pseudonocardiales</taxon>
        <taxon>Pseudonocardiaceae</taxon>
        <taxon>Saccharopolyspora</taxon>
    </lineage>
</organism>
<reference evidence="2" key="4">
    <citation type="submission" date="2023-12" db="EMBL/GenBank/DDBJ databases">
        <authorList>
            <person name="Sun Q."/>
            <person name="Inoue M."/>
        </authorList>
    </citation>
    <scope>NUCLEOTIDE SEQUENCE</scope>
    <source>
        <strain evidence="2">JCM 10664</strain>
    </source>
</reference>
<accession>A0A917NDI1</accession>
<dbReference type="Gene3D" id="3.40.50.720">
    <property type="entry name" value="NAD(P)-binding Rossmann-like Domain"/>
    <property type="match status" value="1"/>
</dbReference>
<dbReference type="AlphaFoldDB" id="A0A917NDI1"/>
<dbReference type="InterPro" id="IPR051207">
    <property type="entry name" value="ComplexI_NDUFA9_subunit"/>
</dbReference>
<dbReference type="SUPFAM" id="SSF51735">
    <property type="entry name" value="NAD(P)-binding Rossmann-fold domains"/>
    <property type="match status" value="1"/>
</dbReference>
<name>A0A917NDI1_9PSEU</name>
<proteinExistence type="predicted"/>
<feature type="domain" description="NAD(P)-binding" evidence="1">
    <location>
        <begin position="15"/>
        <end position="158"/>
    </location>
</feature>
<dbReference type="EMBL" id="BMMT01000009">
    <property type="protein sequence ID" value="GGI89961.1"/>
    <property type="molecule type" value="Genomic_DNA"/>
</dbReference>
<dbReference type="GO" id="GO:0044877">
    <property type="term" value="F:protein-containing complex binding"/>
    <property type="evidence" value="ECO:0007669"/>
    <property type="project" value="TreeGrafter"/>
</dbReference>
<evidence type="ECO:0000313" key="5">
    <source>
        <dbReference type="Proteomes" id="UP001500220"/>
    </source>
</evidence>
<dbReference type="Proteomes" id="UP001500220">
    <property type="component" value="Unassembled WGS sequence"/>
</dbReference>